<dbReference type="SUPFAM" id="SSF56672">
    <property type="entry name" value="DNA/RNA polymerases"/>
    <property type="match status" value="1"/>
</dbReference>
<reference evidence="2" key="1">
    <citation type="submission" date="2020-06" db="EMBL/GenBank/DDBJ databases">
        <authorList>
            <person name="Li T."/>
            <person name="Hu X."/>
            <person name="Zhang T."/>
            <person name="Song X."/>
            <person name="Zhang H."/>
            <person name="Dai N."/>
            <person name="Sheng W."/>
            <person name="Hou X."/>
            <person name="Wei L."/>
        </authorList>
    </citation>
    <scope>NUCLEOTIDE SEQUENCE</scope>
    <source>
        <strain evidence="2">KEN1</strain>
        <tissue evidence="2">Leaf</tissue>
    </source>
</reference>
<dbReference type="AlphaFoldDB" id="A0AAW2VDT8"/>
<sequence>MFLGIASAYSWPVHQLDVNNAFLHGYLDEEVYVTPPEGYVVQPGMVCRLHKSLYGLKQASRQWNYEFTLRLGEIGFTQSVNDYCLFTKVSFGGFLALLVYVDDILIMGPEESSIIAVKTHLDTLFPIKDLGYAKYFLGLEIARSPTGMAITQHKYISDIISDTGLTTANVVSTLPQG</sequence>
<evidence type="ECO:0000259" key="1">
    <source>
        <dbReference type="Pfam" id="PF07727"/>
    </source>
</evidence>
<accession>A0AAW2VDT8</accession>
<feature type="domain" description="Reverse transcriptase Ty1/copia-type" evidence="1">
    <location>
        <begin position="2"/>
        <end position="173"/>
    </location>
</feature>
<dbReference type="InterPro" id="IPR013103">
    <property type="entry name" value="RVT_2"/>
</dbReference>
<name>A0AAW2VDT8_9LAMI</name>
<protein>
    <submittedName>
        <fullName evidence="2">Retrovirus-related Pol polyprotein from transposon RE1</fullName>
    </submittedName>
</protein>
<dbReference type="InterPro" id="IPR043502">
    <property type="entry name" value="DNA/RNA_pol_sf"/>
</dbReference>
<dbReference type="EMBL" id="JACGWN010000010">
    <property type="protein sequence ID" value="KAL0427378.1"/>
    <property type="molecule type" value="Genomic_DNA"/>
</dbReference>
<comment type="caution">
    <text evidence="2">The sequence shown here is derived from an EMBL/GenBank/DDBJ whole genome shotgun (WGS) entry which is preliminary data.</text>
</comment>
<dbReference type="Pfam" id="PF07727">
    <property type="entry name" value="RVT_2"/>
    <property type="match status" value="1"/>
</dbReference>
<gene>
    <name evidence="2" type="ORF">Slati_2912600</name>
</gene>
<evidence type="ECO:0000313" key="2">
    <source>
        <dbReference type="EMBL" id="KAL0427378.1"/>
    </source>
</evidence>
<organism evidence="2">
    <name type="scientific">Sesamum latifolium</name>
    <dbReference type="NCBI Taxonomy" id="2727402"/>
    <lineage>
        <taxon>Eukaryota</taxon>
        <taxon>Viridiplantae</taxon>
        <taxon>Streptophyta</taxon>
        <taxon>Embryophyta</taxon>
        <taxon>Tracheophyta</taxon>
        <taxon>Spermatophyta</taxon>
        <taxon>Magnoliopsida</taxon>
        <taxon>eudicotyledons</taxon>
        <taxon>Gunneridae</taxon>
        <taxon>Pentapetalae</taxon>
        <taxon>asterids</taxon>
        <taxon>lamiids</taxon>
        <taxon>Lamiales</taxon>
        <taxon>Pedaliaceae</taxon>
        <taxon>Sesamum</taxon>
    </lineage>
</organism>
<reference evidence="2" key="2">
    <citation type="journal article" date="2024" name="Plant">
        <title>Genomic evolution and insights into agronomic trait innovations of Sesamum species.</title>
        <authorList>
            <person name="Miao H."/>
            <person name="Wang L."/>
            <person name="Qu L."/>
            <person name="Liu H."/>
            <person name="Sun Y."/>
            <person name="Le M."/>
            <person name="Wang Q."/>
            <person name="Wei S."/>
            <person name="Zheng Y."/>
            <person name="Lin W."/>
            <person name="Duan Y."/>
            <person name="Cao H."/>
            <person name="Xiong S."/>
            <person name="Wang X."/>
            <person name="Wei L."/>
            <person name="Li C."/>
            <person name="Ma Q."/>
            <person name="Ju M."/>
            <person name="Zhao R."/>
            <person name="Li G."/>
            <person name="Mu C."/>
            <person name="Tian Q."/>
            <person name="Mei H."/>
            <person name="Zhang T."/>
            <person name="Gao T."/>
            <person name="Zhang H."/>
        </authorList>
    </citation>
    <scope>NUCLEOTIDE SEQUENCE</scope>
    <source>
        <strain evidence="2">KEN1</strain>
    </source>
</reference>
<proteinExistence type="predicted"/>